<name>A0A6A4W8K3_AMPAM</name>
<dbReference type="Proteomes" id="UP000440578">
    <property type="component" value="Unassembled WGS sequence"/>
</dbReference>
<comment type="caution">
    <text evidence="3">The sequence shown here is derived from an EMBL/GenBank/DDBJ whole genome shotgun (WGS) entry which is preliminary data.</text>
</comment>
<keyword evidence="4" id="KW-1185">Reference proteome</keyword>
<sequence length="398" mass="46413">MLYVGDDSTERTVSRGSRSGRRSDRARRTRASSRRPRTVRRDSRQAGWGPPEPRRPPSQAADNPRYNRRYQEETECPRTPHDPDGDCIKGEAGADYPTLDTIPRTGFTCRGRPAGYYADEETRCQVWHYCSPTHVRQSFLCTRGTVFNQQHLVCDWWYAVECGRSDSFHYVNNRLYGAAERAEGPSDNLGRQEYRTYTGIKVRRRLRKVRRRRPKLAKKGGERTERPSGRVTPEQLPEREKTSGEERHTERDERDRGKTPDKYTQARTERMRTKQQEMKLRQMKTQEQGRLLREEKLRRARQDAALKTKRGERPRWEGEERPRSRQREPVVTEGTPSPSSSTSTTSRPRYTFPPYRPTSTTERARYTFPPYRPSKDSATPPGELPFGARLGKRKKYGG</sequence>
<dbReference type="PANTHER" id="PTHR22933:SF43">
    <property type="entry name" value="LP10131P"/>
    <property type="match status" value="1"/>
</dbReference>
<feature type="compositionally biased region" description="Basic and acidic residues" evidence="1">
    <location>
        <begin position="69"/>
        <end position="89"/>
    </location>
</feature>
<dbReference type="SMART" id="SM00494">
    <property type="entry name" value="ChtBD2"/>
    <property type="match status" value="1"/>
</dbReference>
<feature type="compositionally biased region" description="Basic and acidic residues" evidence="1">
    <location>
        <begin position="290"/>
        <end position="330"/>
    </location>
</feature>
<protein>
    <recommendedName>
        <fullName evidence="2">Chitin-binding type-2 domain-containing protein</fullName>
    </recommendedName>
</protein>
<dbReference type="GO" id="GO:0005576">
    <property type="term" value="C:extracellular region"/>
    <property type="evidence" value="ECO:0007669"/>
    <property type="project" value="InterPro"/>
</dbReference>
<feature type="compositionally biased region" description="Basic and acidic residues" evidence="1">
    <location>
        <begin position="236"/>
        <end position="261"/>
    </location>
</feature>
<dbReference type="InterPro" id="IPR036508">
    <property type="entry name" value="Chitin-bd_dom_sf"/>
</dbReference>
<feature type="compositionally biased region" description="Basic residues" evidence="1">
    <location>
        <begin position="204"/>
        <end position="218"/>
    </location>
</feature>
<dbReference type="InterPro" id="IPR002557">
    <property type="entry name" value="Chitin-bd_dom"/>
</dbReference>
<dbReference type="SUPFAM" id="SSF57625">
    <property type="entry name" value="Invertebrate chitin-binding proteins"/>
    <property type="match status" value="1"/>
</dbReference>
<evidence type="ECO:0000259" key="2">
    <source>
        <dbReference type="PROSITE" id="PS50940"/>
    </source>
</evidence>
<feature type="region of interest" description="Disordered" evidence="1">
    <location>
        <begin position="204"/>
        <end position="398"/>
    </location>
</feature>
<evidence type="ECO:0000313" key="3">
    <source>
        <dbReference type="EMBL" id="KAF0299282.1"/>
    </source>
</evidence>
<gene>
    <name evidence="3" type="ORF">FJT64_027932</name>
</gene>
<feature type="compositionally biased region" description="Basic residues" evidence="1">
    <location>
        <begin position="18"/>
        <end position="38"/>
    </location>
</feature>
<feature type="region of interest" description="Disordered" evidence="1">
    <location>
        <begin position="1"/>
        <end position="95"/>
    </location>
</feature>
<feature type="compositionally biased region" description="Basic and acidic residues" evidence="1">
    <location>
        <begin position="267"/>
        <end position="280"/>
    </location>
</feature>
<evidence type="ECO:0000256" key="1">
    <source>
        <dbReference type="SAM" id="MobiDB-lite"/>
    </source>
</evidence>
<dbReference type="AlphaFoldDB" id="A0A6A4W8K3"/>
<dbReference type="Gene3D" id="2.170.140.10">
    <property type="entry name" value="Chitin binding domain"/>
    <property type="match status" value="1"/>
</dbReference>
<accession>A0A6A4W8K3</accession>
<feature type="compositionally biased region" description="Basic and acidic residues" evidence="1">
    <location>
        <begin position="219"/>
        <end position="228"/>
    </location>
</feature>
<dbReference type="GO" id="GO:0008061">
    <property type="term" value="F:chitin binding"/>
    <property type="evidence" value="ECO:0007669"/>
    <property type="project" value="InterPro"/>
</dbReference>
<organism evidence="3 4">
    <name type="scientific">Amphibalanus amphitrite</name>
    <name type="common">Striped barnacle</name>
    <name type="synonym">Balanus amphitrite</name>
    <dbReference type="NCBI Taxonomy" id="1232801"/>
    <lineage>
        <taxon>Eukaryota</taxon>
        <taxon>Metazoa</taxon>
        <taxon>Ecdysozoa</taxon>
        <taxon>Arthropoda</taxon>
        <taxon>Crustacea</taxon>
        <taxon>Multicrustacea</taxon>
        <taxon>Cirripedia</taxon>
        <taxon>Thoracica</taxon>
        <taxon>Thoracicalcarea</taxon>
        <taxon>Balanomorpha</taxon>
        <taxon>Balanoidea</taxon>
        <taxon>Balanidae</taxon>
        <taxon>Amphibalaninae</taxon>
        <taxon>Amphibalanus</taxon>
    </lineage>
</organism>
<feature type="domain" description="Chitin-binding type-2" evidence="2">
    <location>
        <begin position="106"/>
        <end position="164"/>
    </location>
</feature>
<evidence type="ECO:0000313" key="4">
    <source>
        <dbReference type="Proteomes" id="UP000440578"/>
    </source>
</evidence>
<dbReference type="InterPro" id="IPR052976">
    <property type="entry name" value="Scoloptoxin-like"/>
</dbReference>
<dbReference type="PROSITE" id="PS50940">
    <property type="entry name" value="CHIT_BIND_II"/>
    <property type="match status" value="1"/>
</dbReference>
<dbReference type="OrthoDB" id="6434376at2759"/>
<feature type="compositionally biased region" description="Low complexity" evidence="1">
    <location>
        <begin position="335"/>
        <end position="361"/>
    </location>
</feature>
<reference evidence="3 4" key="1">
    <citation type="submission" date="2019-07" db="EMBL/GenBank/DDBJ databases">
        <title>Draft genome assembly of a fouling barnacle, Amphibalanus amphitrite (Darwin, 1854): The first reference genome for Thecostraca.</title>
        <authorList>
            <person name="Kim W."/>
        </authorList>
    </citation>
    <scope>NUCLEOTIDE SEQUENCE [LARGE SCALE GENOMIC DNA]</scope>
    <source>
        <strain evidence="3">SNU_AA5</strain>
        <tissue evidence="3">Soma without cirri and trophi</tissue>
    </source>
</reference>
<dbReference type="PANTHER" id="PTHR22933">
    <property type="entry name" value="FI18007P1-RELATED"/>
    <property type="match status" value="1"/>
</dbReference>
<proteinExistence type="predicted"/>
<dbReference type="EMBL" id="VIIS01001378">
    <property type="protein sequence ID" value="KAF0299282.1"/>
    <property type="molecule type" value="Genomic_DNA"/>
</dbReference>
<dbReference type="Pfam" id="PF01607">
    <property type="entry name" value="CBM_14"/>
    <property type="match status" value="1"/>
</dbReference>